<evidence type="ECO:0000313" key="1">
    <source>
        <dbReference type="EMBL" id="TGO02987.1"/>
    </source>
</evidence>
<dbReference type="Proteomes" id="UP000030428">
    <property type="component" value="Unassembled WGS sequence"/>
</dbReference>
<keyword evidence="2" id="KW-1185">Reference proteome</keyword>
<comment type="caution">
    <text evidence="1">The sequence shown here is derived from an EMBL/GenBank/DDBJ whole genome shotgun (WGS) entry which is preliminary data.</text>
</comment>
<organism evidence="1 2">
    <name type="scientific">Candidatus Thiomargarita nelsonii</name>
    <dbReference type="NCBI Taxonomy" id="1003181"/>
    <lineage>
        <taxon>Bacteria</taxon>
        <taxon>Pseudomonadati</taxon>
        <taxon>Pseudomonadota</taxon>
        <taxon>Gammaproteobacteria</taxon>
        <taxon>Thiotrichales</taxon>
        <taxon>Thiotrichaceae</taxon>
        <taxon>Thiomargarita</taxon>
    </lineage>
</organism>
<sequence length="92" mass="10610">MIFVQSFCSISKLVLFEFTILDTVIICKASERRVRTPHKSRRTVTPLPRCVGRTLRLLGSYVQTIPHNVTPTELKVARQEDLPLDSNFLTFY</sequence>
<gene>
    <name evidence="1" type="ORF">PN36_15045</name>
</gene>
<dbReference type="AlphaFoldDB" id="A0A4E0QQ60"/>
<name>A0A4E0QQ60_9GAMM</name>
<evidence type="ECO:0000313" key="2">
    <source>
        <dbReference type="Proteomes" id="UP000030428"/>
    </source>
</evidence>
<dbReference type="EMBL" id="JSZA02000053">
    <property type="protein sequence ID" value="TGO02987.1"/>
    <property type="molecule type" value="Genomic_DNA"/>
</dbReference>
<accession>A0A4E0QQ60</accession>
<protein>
    <submittedName>
        <fullName evidence="1">Uncharacterized protein</fullName>
    </submittedName>
</protein>
<proteinExistence type="predicted"/>
<reference evidence="1 2" key="1">
    <citation type="journal article" date="2016" name="Front. Microbiol.">
        <title>Single-Cell (Meta-)Genomics of a Dimorphic Candidatus Thiomargarita nelsonii Reveals Genomic Plasticity.</title>
        <authorList>
            <person name="Flood B.E."/>
            <person name="Fliss P."/>
            <person name="Jones D.S."/>
            <person name="Dick G.J."/>
            <person name="Jain S."/>
            <person name="Kaster A.K."/>
            <person name="Winkel M."/>
            <person name="Mussmann M."/>
            <person name="Bailey J."/>
        </authorList>
    </citation>
    <scope>NUCLEOTIDE SEQUENCE [LARGE SCALE GENOMIC DNA]</scope>
    <source>
        <strain evidence="1">Hydrate Ridge</strain>
    </source>
</reference>